<dbReference type="Pfam" id="PF00266">
    <property type="entry name" value="Aminotran_5"/>
    <property type="match status" value="1"/>
</dbReference>
<sequence>MSSGGRLDVARVRGLFPALSDGYVHADGPAGSLVPENVAHAVGSAMRMPVANRGGVFPASGRAEALVTGARAAVADLVGGRPGGVVLGPSTTALTYGMARALVRTWRPGDEIVLSRLDHDANVRPWLQLAATAGVQVRWAEVDIETGELPAWQYTELLNRRTRLVAVTAASNALGTRPDVAGIAAQAHAVGALVYVDAVHAAPHVYLDKASLGADLLAVSAYKWCGPHVAAVVADPDLLVHLQPEKLLPSSDRVPDRFETGTPPFELYAGVSAAVDHLAGLCADAYGSRRDRLRISMAAVARHEGDLFDWLDQALRAMRHVQVLGEPERCTPTLSFTVAGMRPRQVAAELARAGICAWDGDFYARELFDALGVNEGGGAVRLGLMHYNTADEVGRIIDAVAGLRPR</sequence>
<evidence type="ECO:0000313" key="2">
    <source>
        <dbReference type="EMBL" id="MDP5184695.1"/>
    </source>
</evidence>
<organism evidence="2 3">
    <name type="scientific">Blastococcus carthaginiensis</name>
    <dbReference type="NCBI Taxonomy" id="3050034"/>
    <lineage>
        <taxon>Bacteria</taxon>
        <taxon>Bacillati</taxon>
        <taxon>Actinomycetota</taxon>
        <taxon>Actinomycetes</taxon>
        <taxon>Geodermatophilales</taxon>
        <taxon>Geodermatophilaceae</taxon>
        <taxon>Blastococcus</taxon>
    </lineage>
</organism>
<protein>
    <submittedName>
        <fullName evidence="2">Cysteine desulfurase-like protein</fullName>
    </submittedName>
</protein>
<dbReference type="PANTHER" id="PTHR43586:SF21">
    <property type="entry name" value="PYRIDOXAL PHOSPHATE (PLP)-DEPENDENT ASPARTATE AMINOTRANSFERASE SUPERFAMILY"/>
    <property type="match status" value="1"/>
</dbReference>
<proteinExistence type="predicted"/>
<gene>
    <name evidence="2" type="ORF">QOZ88_18820</name>
</gene>
<reference evidence="3" key="1">
    <citation type="submission" date="2023-05" db="EMBL/GenBank/DDBJ databases">
        <title>Draft genome of Pseudofrankia sp. BMG5.37.</title>
        <authorList>
            <person name="Gtari M."/>
            <person name="Ghodhbane F."/>
            <person name="Sbissi I."/>
        </authorList>
    </citation>
    <scope>NUCLEOTIDE SEQUENCE [LARGE SCALE GENOMIC DNA]</scope>
    <source>
        <strain evidence="3">BMG 814</strain>
    </source>
</reference>
<comment type="caution">
    <text evidence="2">The sequence shown here is derived from an EMBL/GenBank/DDBJ whole genome shotgun (WGS) entry which is preliminary data.</text>
</comment>
<accession>A0ABT9IGJ4</accession>
<dbReference type="Gene3D" id="3.40.640.10">
    <property type="entry name" value="Type I PLP-dependent aspartate aminotransferase-like (Major domain)"/>
    <property type="match status" value="1"/>
</dbReference>
<dbReference type="InterPro" id="IPR015424">
    <property type="entry name" value="PyrdxlP-dep_Trfase"/>
</dbReference>
<dbReference type="SUPFAM" id="SSF53383">
    <property type="entry name" value="PLP-dependent transferases"/>
    <property type="match status" value="1"/>
</dbReference>
<evidence type="ECO:0000313" key="3">
    <source>
        <dbReference type="Proteomes" id="UP001233673"/>
    </source>
</evidence>
<keyword evidence="3" id="KW-1185">Reference proteome</keyword>
<dbReference type="EMBL" id="JASNFN010000029">
    <property type="protein sequence ID" value="MDP5184695.1"/>
    <property type="molecule type" value="Genomic_DNA"/>
</dbReference>
<dbReference type="InterPro" id="IPR015421">
    <property type="entry name" value="PyrdxlP-dep_Trfase_major"/>
</dbReference>
<dbReference type="RefSeq" id="WP_306001245.1">
    <property type="nucleotide sequence ID" value="NZ_JASNFN010000029.1"/>
</dbReference>
<dbReference type="Gene3D" id="3.90.1150.10">
    <property type="entry name" value="Aspartate Aminotransferase, domain 1"/>
    <property type="match status" value="1"/>
</dbReference>
<evidence type="ECO:0000259" key="1">
    <source>
        <dbReference type="Pfam" id="PF00266"/>
    </source>
</evidence>
<dbReference type="PANTHER" id="PTHR43586">
    <property type="entry name" value="CYSTEINE DESULFURASE"/>
    <property type="match status" value="1"/>
</dbReference>
<dbReference type="InterPro" id="IPR015422">
    <property type="entry name" value="PyrdxlP-dep_Trfase_small"/>
</dbReference>
<dbReference type="NCBIfam" id="TIGR01976">
    <property type="entry name" value="am_tr_V_VC1184"/>
    <property type="match status" value="1"/>
</dbReference>
<dbReference type="InterPro" id="IPR011340">
    <property type="entry name" value="Cys_dSase-rel"/>
</dbReference>
<feature type="domain" description="Aminotransferase class V" evidence="1">
    <location>
        <begin position="26"/>
        <end position="395"/>
    </location>
</feature>
<dbReference type="Proteomes" id="UP001233673">
    <property type="component" value="Unassembled WGS sequence"/>
</dbReference>
<dbReference type="InterPro" id="IPR000192">
    <property type="entry name" value="Aminotrans_V_dom"/>
</dbReference>
<name>A0ABT9IGJ4_9ACTN</name>